<name>A0A918XGJ7_9GAMM</name>
<organism evidence="2 3">
    <name type="scientific">Parahalioglobus pacificus</name>
    <dbReference type="NCBI Taxonomy" id="930806"/>
    <lineage>
        <taxon>Bacteria</taxon>
        <taxon>Pseudomonadati</taxon>
        <taxon>Pseudomonadota</taxon>
        <taxon>Gammaproteobacteria</taxon>
        <taxon>Cellvibrionales</taxon>
        <taxon>Halieaceae</taxon>
        <taxon>Parahalioglobus</taxon>
    </lineage>
</organism>
<sequence length="622" mass="69248">MLLIAEKRHYGERFMTKASVLRVLIYAGLLSLVVLAVSGQLSLPWGQTSVTSTPSPFAGPAHELPRLSDTQRQQLLALARASLLDAMTGTGQSDAAIQPVLADAEHRVYVVAWHQRQRIASAWAHGKSLTQNVLSAAEKAARLADTTQLSRAATADELDIHLHVMGRDRPMTGGGYIHGLHGLSVMAEATANYYGAYAVEANLSEEKLLQVIDGSLISAGSTESAISRYYYRVDHFSGAGSEVVKYAMGNTFSADAVVNHDDYRALGNRAQQWLLASQKPSGDFRYLYLPARDRWPASRDNVLRQLMASRTLAELASEQPALLAAHRDNLNYMFTHWYWESNGEGYIVFRDKSKLGAMAMALRTLVYSPFYEEYAEQARALVNGILSLDAGRQGFRAWYIEPDYAFDEQRLLTFYSGEALLALAEYAQRADDAPVLARTVALQDVYLQRYVDDLEENYYPAYVPWHVQSLRALYALTGDERYPAAVFTLTDKLLELLDSGASHPQYRGRFYNPETPQYGSPHASSDAVYMEGVAHALHTAHQQGDDLRVSLYSDALRMALSNLDNLQYRGERMYFVPCRDCVEGALRVSVANNRVRVDSTQHAVDAFLKIDALLNDGVFSLQ</sequence>
<evidence type="ECO:0000313" key="3">
    <source>
        <dbReference type="Proteomes" id="UP000644693"/>
    </source>
</evidence>
<reference evidence="2" key="2">
    <citation type="submission" date="2020-09" db="EMBL/GenBank/DDBJ databases">
        <authorList>
            <person name="Sun Q."/>
            <person name="Kim S."/>
        </authorList>
    </citation>
    <scope>NUCLEOTIDE SEQUENCE</scope>
    <source>
        <strain evidence="2">KCTC 23430</strain>
    </source>
</reference>
<evidence type="ECO:0000256" key="1">
    <source>
        <dbReference type="SAM" id="Phobius"/>
    </source>
</evidence>
<evidence type="ECO:0000313" key="2">
    <source>
        <dbReference type="EMBL" id="GHD31012.1"/>
    </source>
</evidence>
<evidence type="ECO:0008006" key="4">
    <source>
        <dbReference type="Google" id="ProtNLM"/>
    </source>
</evidence>
<dbReference type="AlphaFoldDB" id="A0A918XGJ7"/>
<keyword evidence="1" id="KW-0812">Transmembrane</keyword>
<protein>
    <recommendedName>
        <fullName evidence="4">D-glucuronyl C5-epimerase C-terminal domain-containing protein</fullName>
    </recommendedName>
</protein>
<dbReference type="EMBL" id="BMYM01000001">
    <property type="protein sequence ID" value="GHD31012.1"/>
    <property type="molecule type" value="Genomic_DNA"/>
</dbReference>
<keyword evidence="1" id="KW-1133">Transmembrane helix</keyword>
<proteinExistence type="predicted"/>
<keyword evidence="1" id="KW-0472">Membrane</keyword>
<dbReference type="GO" id="GO:0005975">
    <property type="term" value="P:carbohydrate metabolic process"/>
    <property type="evidence" value="ECO:0007669"/>
    <property type="project" value="InterPro"/>
</dbReference>
<dbReference type="Proteomes" id="UP000644693">
    <property type="component" value="Unassembled WGS sequence"/>
</dbReference>
<dbReference type="InterPro" id="IPR008928">
    <property type="entry name" value="6-hairpin_glycosidase_sf"/>
</dbReference>
<accession>A0A918XGJ7</accession>
<keyword evidence="3" id="KW-1185">Reference proteome</keyword>
<gene>
    <name evidence="2" type="ORF">GCM10007053_13560</name>
</gene>
<reference evidence="2" key="1">
    <citation type="journal article" date="2014" name="Int. J. Syst. Evol. Microbiol.">
        <title>Complete genome sequence of Corynebacterium casei LMG S-19264T (=DSM 44701T), isolated from a smear-ripened cheese.</title>
        <authorList>
            <consortium name="US DOE Joint Genome Institute (JGI-PGF)"/>
            <person name="Walter F."/>
            <person name="Albersmeier A."/>
            <person name="Kalinowski J."/>
            <person name="Ruckert C."/>
        </authorList>
    </citation>
    <scope>NUCLEOTIDE SEQUENCE</scope>
    <source>
        <strain evidence="2">KCTC 23430</strain>
    </source>
</reference>
<feature type="transmembrane region" description="Helical" evidence="1">
    <location>
        <begin position="20"/>
        <end position="43"/>
    </location>
</feature>
<comment type="caution">
    <text evidence="2">The sequence shown here is derived from an EMBL/GenBank/DDBJ whole genome shotgun (WGS) entry which is preliminary data.</text>
</comment>
<dbReference type="SUPFAM" id="SSF48208">
    <property type="entry name" value="Six-hairpin glycosidases"/>
    <property type="match status" value="1"/>
</dbReference>